<keyword evidence="3" id="KW-1133">Transmembrane helix</keyword>
<feature type="transmembrane region" description="Helical" evidence="3">
    <location>
        <begin position="148"/>
        <end position="169"/>
    </location>
</feature>
<keyword evidence="3" id="KW-0472">Membrane</keyword>
<proteinExistence type="inferred from homology"/>
<comment type="caution">
    <text evidence="4">The sequence shown here is derived from an EMBL/GenBank/DDBJ whole genome shotgun (WGS) entry which is preliminary data.</text>
</comment>
<evidence type="ECO:0000313" key="5">
    <source>
        <dbReference type="Proteomes" id="UP001142292"/>
    </source>
</evidence>
<dbReference type="PROSITE" id="PS00379">
    <property type="entry name" value="CDP_ALCOHOL_P_TRANSF"/>
    <property type="match status" value="1"/>
</dbReference>
<dbReference type="Gene3D" id="1.20.120.1760">
    <property type="match status" value="1"/>
</dbReference>
<dbReference type="EMBL" id="BSEL01000004">
    <property type="protein sequence ID" value="GLJ67670.1"/>
    <property type="molecule type" value="Genomic_DNA"/>
</dbReference>
<dbReference type="Pfam" id="PF01066">
    <property type="entry name" value="CDP-OH_P_transf"/>
    <property type="match status" value="1"/>
</dbReference>
<evidence type="ECO:0000313" key="4">
    <source>
        <dbReference type="EMBL" id="GLJ67670.1"/>
    </source>
</evidence>
<organism evidence="4 5">
    <name type="scientific">Nocardioides luteus</name>
    <dbReference type="NCBI Taxonomy" id="1844"/>
    <lineage>
        <taxon>Bacteria</taxon>
        <taxon>Bacillati</taxon>
        <taxon>Actinomycetota</taxon>
        <taxon>Actinomycetes</taxon>
        <taxon>Propionibacteriales</taxon>
        <taxon>Nocardioidaceae</taxon>
        <taxon>Nocardioides</taxon>
    </lineage>
</organism>
<dbReference type="InterPro" id="IPR000462">
    <property type="entry name" value="CDP-OH_P_trans"/>
</dbReference>
<protein>
    <submittedName>
        <fullName evidence="4">CDP-alcohol phosphatidyltransferase</fullName>
    </submittedName>
</protein>
<sequence>MTATGAERAPGGFRTHLAALASAQKPSLNTAAYSRLVNRPAGRVAAAAAHTLGATPNQVTAVSATLSTAGLAILALVEPRWWTGIVVAVLLAAGYVLDSADGQLARLRGGGSRSGEWLDHTIDCFKTASLHLAVLVSFYRFGPAGDGWLLVPLGFEVVAVVTYFGLILMPTLRPAPEGKPVVEPVETTQPTTPAPEHPLRKWALLPMDYGAQCWMFVLLGFGAVFSWVYLLVFACNAAALVIALRKWWRELRALDGVA</sequence>
<keyword evidence="3" id="KW-0812">Transmembrane</keyword>
<evidence type="ECO:0000256" key="3">
    <source>
        <dbReference type="SAM" id="Phobius"/>
    </source>
</evidence>
<comment type="similarity">
    <text evidence="2">Belongs to the CDP-alcohol phosphatidyltransferase class-I family.</text>
</comment>
<feature type="transmembrane region" description="Helical" evidence="3">
    <location>
        <begin position="214"/>
        <end position="244"/>
    </location>
</feature>
<reference evidence="4" key="1">
    <citation type="journal article" date="2014" name="Int. J. Syst. Evol. Microbiol.">
        <title>Complete genome of a new Firmicutes species belonging to the dominant human colonic microbiota ('Ruminococcus bicirculans') reveals two chromosomes and a selective capacity to utilize plant glucans.</title>
        <authorList>
            <consortium name="NISC Comparative Sequencing Program"/>
            <person name="Wegmann U."/>
            <person name="Louis P."/>
            <person name="Goesmann A."/>
            <person name="Henrissat B."/>
            <person name="Duncan S.H."/>
            <person name="Flint H.J."/>
        </authorList>
    </citation>
    <scope>NUCLEOTIDE SEQUENCE</scope>
    <source>
        <strain evidence="4">VKM Ac-1246</strain>
    </source>
</reference>
<accession>A0ABQ5SUG1</accession>
<evidence type="ECO:0000256" key="1">
    <source>
        <dbReference type="ARBA" id="ARBA00022679"/>
    </source>
</evidence>
<evidence type="ECO:0000256" key="2">
    <source>
        <dbReference type="RuleBase" id="RU003750"/>
    </source>
</evidence>
<gene>
    <name evidence="4" type="ORF">GCM10017579_17060</name>
</gene>
<dbReference type="InterPro" id="IPR048254">
    <property type="entry name" value="CDP_ALCOHOL_P_TRANSF_CS"/>
</dbReference>
<name>A0ABQ5SUG1_9ACTN</name>
<keyword evidence="5" id="KW-1185">Reference proteome</keyword>
<keyword evidence="1 2" id="KW-0808">Transferase</keyword>
<dbReference type="RefSeq" id="WP_189117664.1">
    <property type="nucleotide sequence ID" value="NZ_BMRK01000004.1"/>
</dbReference>
<dbReference type="Proteomes" id="UP001142292">
    <property type="component" value="Unassembled WGS sequence"/>
</dbReference>
<dbReference type="InterPro" id="IPR043130">
    <property type="entry name" value="CDP-OH_PTrfase_TM_dom"/>
</dbReference>
<reference evidence="4" key="2">
    <citation type="submission" date="2023-01" db="EMBL/GenBank/DDBJ databases">
        <authorList>
            <person name="Sun Q."/>
            <person name="Evtushenko L."/>
        </authorList>
    </citation>
    <scope>NUCLEOTIDE SEQUENCE</scope>
    <source>
        <strain evidence="4">VKM Ac-1246</strain>
    </source>
</reference>